<dbReference type="PROSITE" id="PS50808">
    <property type="entry name" value="ZF_BED"/>
    <property type="match status" value="1"/>
</dbReference>
<comment type="caution">
    <text evidence="6">The sequence shown here is derived from an EMBL/GenBank/DDBJ whole genome shotgun (WGS) entry which is preliminary data.</text>
</comment>
<dbReference type="GO" id="GO:0005634">
    <property type="term" value="C:nucleus"/>
    <property type="evidence" value="ECO:0007669"/>
    <property type="project" value="TreeGrafter"/>
</dbReference>
<keyword evidence="1" id="KW-0479">Metal-binding</keyword>
<name>A0A1J6KBL4_NICAT</name>
<protein>
    <recommendedName>
        <fullName evidence="5">BED-type domain-containing protein</fullName>
    </recommendedName>
</protein>
<dbReference type="Proteomes" id="UP000187609">
    <property type="component" value="Unassembled WGS sequence"/>
</dbReference>
<gene>
    <name evidence="6" type="ORF">A4A49_58852</name>
</gene>
<feature type="domain" description="BED-type" evidence="5">
    <location>
        <begin position="44"/>
        <end position="98"/>
    </location>
</feature>
<organism evidence="6 7">
    <name type="scientific">Nicotiana attenuata</name>
    <name type="common">Coyote tobacco</name>
    <dbReference type="NCBI Taxonomy" id="49451"/>
    <lineage>
        <taxon>Eukaryota</taxon>
        <taxon>Viridiplantae</taxon>
        <taxon>Streptophyta</taxon>
        <taxon>Embryophyta</taxon>
        <taxon>Tracheophyta</taxon>
        <taxon>Spermatophyta</taxon>
        <taxon>Magnoliopsida</taxon>
        <taxon>eudicotyledons</taxon>
        <taxon>Gunneridae</taxon>
        <taxon>Pentapetalae</taxon>
        <taxon>asterids</taxon>
        <taxon>lamiids</taxon>
        <taxon>Solanales</taxon>
        <taxon>Solanaceae</taxon>
        <taxon>Nicotianoideae</taxon>
        <taxon>Nicotianeae</taxon>
        <taxon>Nicotiana</taxon>
    </lineage>
</organism>
<evidence type="ECO:0000259" key="5">
    <source>
        <dbReference type="PROSITE" id="PS50808"/>
    </source>
</evidence>
<evidence type="ECO:0000256" key="4">
    <source>
        <dbReference type="PROSITE-ProRule" id="PRU00027"/>
    </source>
</evidence>
<proteinExistence type="predicted"/>
<keyword evidence="7" id="KW-1185">Reference proteome</keyword>
<reference evidence="6" key="1">
    <citation type="submission" date="2016-11" db="EMBL/GenBank/DDBJ databases">
        <title>The genome of Nicotiana attenuata.</title>
        <authorList>
            <person name="Xu S."/>
            <person name="Brockmoeller T."/>
            <person name="Gaquerel E."/>
            <person name="Navarro A."/>
            <person name="Kuhl H."/>
            <person name="Gase K."/>
            <person name="Ling Z."/>
            <person name="Zhou W."/>
            <person name="Kreitzer C."/>
            <person name="Stanke M."/>
            <person name="Tang H."/>
            <person name="Lyons E."/>
            <person name="Pandey P."/>
            <person name="Pandey S.P."/>
            <person name="Timmermann B."/>
            <person name="Baldwin I.T."/>
        </authorList>
    </citation>
    <scope>NUCLEOTIDE SEQUENCE [LARGE SCALE GENOMIC DNA]</scope>
    <source>
        <strain evidence="6">UT</strain>
    </source>
</reference>
<dbReference type="GO" id="GO:0006357">
    <property type="term" value="P:regulation of transcription by RNA polymerase II"/>
    <property type="evidence" value="ECO:0007669"/>
    <property type="project" value="TreeGrafter"/>
</dbReference>
<dbReference type="InterPro" id="IPR036236">
    <property type="entry name" value="Znf_C2H2_sf"/>
</dbReference>
<feature type="non-terminal residue" evidence="6">
    <location>
        <position position="131"/>
    </location>
</feature>
<dbReference type="SUPFAM" id="SSF57667">
    <property type="entry name" value="beta-beta-alpha zinc fingers"/>
    <property type="match status" value="1"/>
</dbReference>
<dbReference type="GO" id="GO:1990837">
    <property type="term" value="F:sequence-specific double-stranded DNA binding"/>
    <property type="evidence" value="ECO:0007669"/>
    <property type="project" value="TreeGrafter"/>
</dbReference>
<dbReference type="Pfam" id="PF02892">
    <property type="entry name" value="zf-BED"/>
    <property type="match status" value="1"/>
</dbReference>
<dbReference type="GO" id="GO:0008270">
    <property type="term" value="F:zinc ion binding"/>
    <property type="evidence" value="ECO:0007669"/>
    <property type="project" value="UniProtKB-KW"/>
</dbReference>
<keyword evidence="2 4" id="KW-0863">Zinc-finger</keyword>
<dbReference type="AlphaFoldDB" id="A0A1J6KBL4"/>
<evidence type="ECO:0000313" key="7">
    <source>
        <dbReference type="Proteomes" id="UP000187609"/>
    </source>
</evidence>
<sequence>MESQGEQNPMCSSSSTIPIEIESRGLMQSDEVIMEVVDETGKRKLSSDAWKHYNVVKLDGARFGVCKYCNTRIKSTRKCGTSSLWDHIRRCRKKPSNLETGVGGGDDGSQQHYFDQDVSRRELAHAIILHE</sequence>
<dbReference type="EMBL" id="MJEQ01002667">
    <property type="protein sequence ID" value="OIT26790.1"/>
    <property type="molecule type" value="Genomic_DNA"/>
</dbReference>
<dbReference type="PANTHER" id="PTHR34396:SF25">
    <property type="entry name" value="BOUNDARY ELEMENT ASSOCIATED FACTOR"/>
    <property type="match status" value="1"/>
</dbReference>
<dbReference type="InterPro" id="IPR053031">
    <property type="entry name" value="Cuticle_assoc_protein"/>
</dbReference>
<evidence type="ECO:0000256" key="3">
    <source>
        <dbReference type="ARBA" id="ARBA00022833"/>
    </source>
</evidence>
<evidence type="ECO:0000256" key="2">
    <source>
        <dbReference type="ARBA" id="ARBA00022771"/>
    </source>
</evidence>
<dbReference type="SMART" id="SM00614">
    <property type="entry name" value="ZnF_BED"/>
    <property type="match status" value="1"/>
</dbReference>
<dbReference type="PANTHER" id="PTHR34396">
    <property type="entry name" value="OS03G0264950 PROTEIN-RELATED"/>
    <property type="match status" value="1"/>
</dbReference>
<dbReference type="InterPro" id="IPR003656">
    <property type="entry name" value="Znf_BED"/>
</dbReference>
<evidence type="ECO:0000313" key="6">
    <source>
        <dbReference type="EMBL" id="OIT26790.1"/>
    </source>
</evidence>
<dbReference type="Gramene" id="OIT26790">
    <property type="protein sequence ID" value="OIT26790"/>
    <property type="gene ID" value="A4A49_58852"/>
</dbReference>
<evidence type="ECO:0000256" key="1">
    <source>
        <dbReference type="ARBA" id="ARBA00022723"/>
    </source>
</evidence>
<accession>A0A1J6KBL4</accession>
<keyword evidence="3" id="KW-0862">Zinc</keyword>